<keyword evidence="5" id="KW-1185">Reference proteome</keyword>
<dbReference type="PANTHER" id="PTHR13789:SF309">
    <property type="entry name" value="PUTATIVE (AFU_ORTHOLOGUE AFUA_6G14510)-RELATED"/>
    <property type="match status" value="1"/>
</dbReference>
<dbReference type="PANTHER" id="PTHR13789">
    <property type="entry name" value="MONOOXYGENASE"/>
    <property type="match status" value="1"/>
</dbReference>
<gene>
    <name evidence="4" type="ORF">KYE46_09815</name>
</gene>
<evidence type="ECO:0000259" key="3">
    <source>
        <dbReference type="Pfam" id="PF01494"/>
    </source>
</evidence>
<reference evidence="4 5" key="1">
    <citation type="submission" date="2021-07" db="EMBL/GenBank/DDBJ databases">
        <title>A novel Jannaschia species isolated from marine dinoflagellate Ceratoperidinium margalefii.</title>
        <authorList>
            <person name="Jiang Y."/>
            <person name="Li Z."/>
        </authorList>
    </citation>
    <scope>NUCLEOTIDE SEQUENCE [LARGE SCALE GENOMIC DNA]</scope>
    <source>
        <strain evidence="4 5">J12C1-MA-4</strain>
    </source>
</reference>
<dbReference type="Proteomes" id="UP000825009">
    <property type="component" value="Chromosome"/>
</dbReference>
<evidence type="ECO:0000313" key="5">
    <source>
        <dbReference type="Proteomes" id="UP000825009"/>
    </source>
</evidence>
<dbReference type="GO" id="GO:0071949">
    <property type="term" value="F:FAD binding"/>
    <property type="evidence" value="ECO:0007669"/>
    <property type="project" value="InterPro"/>
</dbReference>
<dbReference type="PROSITE" id="PS51257">
    <property type="entry name" value="PROKAR_LIPOPROTEIN"/>
    <property type="match status" value="1"/>
</dbReference>
<feature type="domain" description="FAD-binding" evidence="3">
    <location>
        <begin position="9"/>
        <end position="324"/>
    </location>
</feature>
<keyword evidence="2 4" id="KW-0503">Monooxygenase</keyword>
<dbReference type="Pfam" id="PF01494">
    <property type="entry name" value="FAD_binding_3"/>
    <property type="match status" value="1"/>
</dbReference>
<sequence length="393" mass="42107">MQMQGRALNILIIGGGIAGCCAAIALGQAGHRVRIVEKQSEWRFQSSGIFVYANGLESLGKLGLLDDILAAGFAVPDGRNAYYDHRGRPIVETFYPTADGGTIPAILGIKRAEMHRVMAARVAALGVPISLGTTVTNLQEQTDGITAVLSDGSNEMVDLVVGADGLRSATRAMIGIDVAPRYTGVGVWRSVHRRPPELTDKIMMMGPAKRFGIMPISDDRLYTFGTMAEPAGSYYAPADWPQLMRARFAEFEGPAAPFLAELNAESEVLYTAVEEVALPLHWHRGRVQLIGDAAHASTPFMGQGGAMAMEDAVVLAEALAAVPDLEAALTAFGQARFPVCEFVQNVSRAVGEDGARETSGDEEARHAALRETAQAKVDGFYMRLAELRASARF</sequence>
<proteinExistence type="predicted"/>
<protein>
    <submittedName>
        <fullName evidence="4">FAD-dependent monooxygenase</fullName>
    </submittedName>
</protein>
<name>A0A8F6TUS6_9RHOB</name>
<dbReference type="RefSeq" id="WP_219000446.1">
    <property type="nucleotide sequence ID" value="NZ_CP079194.1"/>
</dbReference>
<dbReference type="EMBL" id="CP079194">
    <property type="protein sequence ID" value="QXT38249.1"/>
    <property type="molecule type" value="Genomic_DNA"/>
</dbReference>
<dbReference type="KEGG" id="gce:KYE46_09815"/>
<organism evidence="4 5">
    <name type="scientific">Gymnodinialimonas ceratoperidinii</name>
    <dbReference type="NCBI Taxonomy" id="2856823"/>
    <lineage>
        <taxon>Bacteria</taxon>
        <taxon>Pseudomonadati</taxon>
        <taxon>Pseudomonadota</taxon>
        <taxon>Alphaproteobacteria</taxon>
        <taxon>Rhodobacterales</taxon>
        <taxon>Paracoccaceae</taxon>
        <taxon>Gymnodinialimonas</taxon>
    </lineage>
</organism>
<dbReference type="InterPro" id="IPR050493">
    <property type="entry name" value="FAD-dep_Monooxygenase_BioMet"/>
</dbReference>
<dbReference type="AlphaFoldDB" id="A0A8F6TUS6"/>
<evidence type="ECO:0000256" key="2">
    <source>
        <dbReference type="ARBA" id="ARBA00023033"/>
    </source>
</evidence>
<keyword evidence="1" id="KW-0560">Oxidoreductase</keyword>
<evidence type="ECO:0000256" key="1">
    <source>
        <dbReference type="ARBA" id="ARBA00023002"/>
    </source>
</evidence>
<dbReference type="InterPro" id="IPR002938">
    <property type="entry name" value="FAD-bd"/>
</dbReference>
<accession>A0A8F6TUS6</accession>
<evidence type="ECO:0000313" key="4">
    <source>
        <dbReference type="EMBL" id="QXT38249.1"/>
    </source>
</evidence>
<dbReference type="GO" id="GO:0004497">
    <property type="term" value="F:monooxygenase activity"/>
    <property type="evidence" value="ECO:0007669"/>
    <property type="project" value="UniProtKB-KW"/>
</dbReference>